<evidence type="ECO:0000256" key="9">
    <source>
        <dbReference type="ARBA" id="ARBA00038259"/>
    </source>
</evidence>
<evidence type="ECO:0000256" key="8">
    <source>
        <dbReference type="ARBA" id="ARBA00034110"/>
    </source>
</evidence>
<feature type="region of interest" description="Disordered" evidence="13">
    <location>
        <begin position="2146"/>
        <end position="2165"/>
    </location>
</feature>
<feature type="repeat" description="ANK" evidence="10">
    <location>
        <begin position="3147"/>
        <end position="3179"/>
    </location>
</feature>
<evidence type="ECO:0000256" key="10">
    <source>
        <dbReference type="PROSITE-ProRule" id="PRU00023"/>
    </source>
</evidence>
<feature type="region of interest" description="Disordered" evidence="13">
    <location>
        <begin position="625"/>
        <end position="645"/>
    </location>
</feature>
<dbReference type="PROSITE" id="PS50297">
    <property type="entry name" value="ANK_REP_REGION"/>
    <property type="match status" value="4"/>
</dbReference>
<feature type="compositionally biased region" description="Polar residues" evidence="13">
    <location>
        <begin position="534"/>
        <end position="549"/>
    </location>
</feature>
<evidence type="ECO:0000256" key="12">
    <source>
        <dbReference type="PROSITE-ProRule" id="PRU00339"/>
    </source>
</evidence>
<comment type="subcellular location">
    <subcellularLocation>
        <location evidence="8">Postsynapse</location>
    </subcellularLocation>
</comment>
<feature type="compositionally biased region" description="Pro residues" evidence="13">
    <location>
        <begin position="2088"/>
        <end position="2098"/>
    </location>
</feature>
<keyword evidence="7 10" id="KW-0040">ANK repeat</keyword>
<feature type="region of interest" description="Disordered" evidence="13">
    <location>
        <begin position="728"/>
        <end position="748"/>
    </location>
</feature>
<comment type="caution">
    <text evidence="15">The sequence shown here is derived from an EMBL/GenBank/DDBJ whole genome shotgun (WGS) entry which is preliminary data.</text>
</comment>
<feature type="compositionally biased region" description="Polar residues" evidence="13">
    <location>
        <begin position="1143"/>
        <end position="1160"/>
    </location>
</feature>
<feature type="compositionally biased region" description="Polar residues" evidence="13">
    <location>
        <begin position="2220"/>
        <end position="2248"/>
    </location>
</feature>
<evidence type="ECO:0000256" key="1">
    <source>
        <dbReference type="ARBA" id="ARBA00022553"/>
    </source>
</evidence>
<evidence type="ECO:0000256" key="3">
    <source>
        <dbReference type="ARBA" id="ARBA00022771"/>
    </source>
</evidence>
<feature type="repeat" description="ANK" evidence="10">
    <location>
        <begin position="2876"/>
        <end position="2908"/>
    </location>
</feature>
<dbReference type="SMART" id="SM00028">
    <property type="entry name" value="TPR"/>
    <property type="match status" value="3"/>
</dbReference>
<name>A0AAD8C8N8_BIOPF</name>
<feature type="region of interest" description="Disordered" evidence="13">
    <location>
        <begin position="295"/>
        <end position="319"/>
    </location>
</feature>
<keyword evidence="1" id="KW-0597">Phosphoprotein</keyword>
<reference evidence="15" key="1">
    <citation type="journal article" date="2023" name="PLoS Negl. Trop. Dis.">
        <title>A genome sequence for Biomphalaria pfeifferi, the major vector snail for the human-infecting parasite Schistosoma mansoni.</title>
        <authorList>
            <person name="Bu L."/>
            <person name="Lu L."/>
            <person name="Laidemitt M.R."/>
            <person name="Zhang S.M."/>
            <person name="Mutuku M."/>
            <person name="Mkoji G."/>
            <person name="Steinauer M."/>
            <person name="Loker E.S."/>
        </authorList>
    </citation>
    <scope>NUCLEOTIDE SEQUENCE</scope>
    <source>
        <strain evidence="15">KasaAsao</strain>
    </source>
</reference>
<dbReference type="InterPro" id="IPR058018">
    <property type="entry name" value="AAA_lid_TANC1/2"/>
</dbReference>
<sequence length="3396" mass="370081">MGNKQGTAGYGSHGIDTRARSWSFHGVSSRKKNAFGAGGVSPGSGSKSSSLDDGKRGRSSSVHEGRHRRHNAGVVANIAALRKGDATGEDDDPQHEKIISRCSSLDDVISNFDHASGIEGVGSPGSRSVLSDMVEYTDKKLHVDKSETAPVKWDTSGYPWVPRSEKPHRSSLREKKGPSCRKELFRDYVIKPSHCDMVEGNSPSLETATLHSLKSSPQRLGNRHKILVNANKSEDKIEAQMVTAQSDHMAGQTDIPMSAKISGEIITAHQADVNIESTEKDNVENKIFPVISRHSTRSSNGAWSSPSNTSSKETLPSRAPVTTGEIVNVSECISSTSTMQPNVVDKHRRLQRGAQLPKQHSLDEKVDSDILDDVRLGQGVSASPLFQSHPEKDVQFQSNILQGSSVTNTVTLSSSCNSISLSNLATRSSSSSFSSHQSNTNRSSSRDLQCHQRDSMSGQDADQTSAKDTTALVTRTCVQLEVGKKLTVRDKRFSLDLSKLRGQRSSSSDDYNRALATLSETTSLSHSVDEMTKGVSQTDKQGAQPSSFSDHYIDTLGRKRKRPQSQNLTEVGSDSPQSGALVGTTLNVSLLEQQQTSANDFSEHHCDKQRVSTAVQNFATTVTTTDSGYNTGRRHLHSDQTATSPTFAIPSSQHSHCYYGDIDARPPSRHPDTPVSCTVSQTRSDSCESDYSSANKAAFISTTPWIVSTAASFHHELAASNQKRESHAEVFKEVSQSGDDKLAAGDHKAAPADKTNYCRSEVVYFGGQSSSPDEDKFAKGLLMIDDEGDEPVGYTIDHTVIVNQRDTNHVNLKPGDVTHLVTHSSRKYNSTSGLDSCTLDTGQVGEIGESTCSRLGENDVISQKLVVECVSVASPEFGDNIASCDSGVTQQLAGSVTDSATGLQTASTALAPHGDVGVKETDRREATAGEISLTSAERGAEQRLECYRHRSTEEDSEVVVDNEEFAPTANRLQLKNNTPDVTAEDERESENRSRRSVFQSQLEDGKTESVMSQSDRKDLKKGTSANNLTGYQLSSGGSLPLSTAASLTQASTGAFSDAVVQTGRADKTTCLNLSGQAVGHGPGENELAPSRAGRETACAVDNNSSDLGQCHQPVDGDSKNNNHTNTDYESVARFRWVPQRASRGSVSRNCDSREATTPTSPLGIRSRSPAPLHARDSECLQNVSTATTHTQQLDCAGDLIHCEVVSAGREVTDSTTTQQLADGITLAKSSVSVTSVSNFGLTSAYNVSDSNLVSANDRKPRAIYKHTIDNARENIQPDYLSTLVSCNKKATPEDSKNNSSRLCMEVTNPGYETDSLERHAASAASKLREVSQILYADKLSGHWNLSNRLAESGSQGKTASTKLSSLSRELSTSENFIGQLSKRRCTAVLLRDLSLSENSMLDSLENEWPYTGDSNFKNCFEPSEEFAENVKSIYSQGEKSLNLSDCSYPLDVVKSYTAGGFQESTPPDQNLPSPDTSGNILDTSASLEMLDSGNNTGGDGLDDDFLFEMRPRTNSATSVELGAKARGRIAMGMASARIRRSYASPVKEKYSPLALQDVYSRVLKSQMVSSPGFVTPPLSHASSLSEACSPIHQMYQPRMHSSSPIRNQPGAPCQGECVTSPLCSLPPTSYDEEEEIENMEPSAQYQQPSSDGPRQSLKHSNSIDEPNRASHHSGMGHSHSIDVPNRASHHSGMGHSHSIDMPYVAHSVNFNVPRQRHSLDSGQRYLSQSADFSHGGFHHYYHYQHALYPAPPRDFLGQTSPSFECLASNKENVMQLSSSFPAQPSHYHALHSPMSRASINLAPLPEELPAPSSGSPLGSGVQGSPGFHHRYHVVPNYRDPPYPVHYSARYSPHPMYSSQLPKKRSSSVHNIPSHEAFLSDHHGGHPCPDLGYATGRVALGDSSNRHFYLQETRSASPSTKFQPIYLSGNADMTARLRGFNPGRPLELADRAWSYSVTSLVDGSAGNSGLFYNDQDTAMMDSMDVCPACHRPFDAGKKRKLIDSCGHERCYTCMFNSEKCPICDAQARMQRDAPRPLVDPSGYTAHRPKLKTNGHLVPGNIKQRQEVPELPPRARMTPSPSGGVTKMGPPVPAKPPYHFPPSATAALGPPTHIVGYRYDSRSPNHYSSDSALGSPDGYTKSTVSMATAEGENGNNSPPPPPPDVAQNDLMMRLGLLLGDRVPPPPGAVVNHSAGQQPGGDPGFNTISSLSSSEHTPERGLSDTSPMSTLTVSSGSELGTPAHTTRSHPTSLYPAGSRDFSADSVTSLMSTSSVSPQTTTQRPHSITTSTPGAIEELPMFGGRRRSSLNRSVRGTVSDGKGRFTPIRPPQLQIKPIHFEVPHPEGKPVFVGRAWLFSELESVLCGDGGGRPGGMVIIGGLGSGKTAIVEQLVEHSSFGESGTSSAMSQKLSAPGQQPRSSSSSQLTDYAALNGLGFQVVAYHLCQADNNTTCMVADMVSSIGAQLARAPQLTAYRDLLLQEPQLQSLLSLRDCIQNPSLSFLKGILEPLRMLKNAGKIFSDSCMILVDSLNEAEFHKPDYGDTIATFLCRHANKFPSWLKLVLTVQTALQEITSSLPFHRIYLDRHGDQSENVSKDIVDYVDYRVSKSSAIRNNIAINSRLDKEIQSKFSAHIQSMSKGSFLYAKLILDLIERGQLVPKSSNYKVLPVNLSEIFLLHFNLKFSSVRAFERVSTILGVCLAALYPLTLEDIFLTVNSGFTQKYISWEDFVQRINIISGFLYRRHDNTYMFFHPAFREWLIRRDETDSPKFLCDLRSADFDYRNGHALMAFRLSRVSAPLTPDKTIELGHHILKAHIYKSISRQLGYSSRDMQAYWMCLSSYSLNTALVSQRNIFSPNVKVSRLILLSGANPNTKTEYLNNSPILCVAAREGFVDMVSLLIEFGADPNAASDTSMTALCHAAAAGQLEVMRILCRKNARLSAQDNQGQCAAIHAVIHGQRDALIFLLQSKWPVVTGEPTKDEAITQSFVAAGATGNRQILEYLHQNYSGSRLNLMDTLLQETALTAACLHGRRETAHFLLDCGADVSLPNSKSFTPLLCAAKSGKWEICDMLMAAGADISTPDKYGRTPIMIAASEGHIRVVNLLLEKGAKQNSTDKEGLTALCWACLRGHMFVVEALVKQGSDVHHTDNSGRSPLHLAAFFGDANIVQYLVDHGASIEHTDLSGMRALDRAIASRNTAVIVCFLRKGAKLGPDTWAMAAGKTDVLLLLLNKLMEDGNMLYKKNRMKEASQRYQYALKKFPKENSPEEAQTFRDLRLTFLLSLSRCKRKLNDLQSAADLATKALEIKPNCYEAYYVRARAKRDERHYSAAQQDLMEALRLAPKNKELHRLLTKMKEECLEQQARYESNMSAGGARLDMDRISEDEDSLAIDGQYVDETAL</sequence>
<feature type="compositionally biased region" description="Polar residues" evidence="13">
    <location>
        <begin position="564"/>
        <end position="580"/>
    </location>
</feature>
<evidence type="ECO:0000256" key="4">
    <source>
        <dbReference type="ARBA" id="ARBA00022803"/>
    </source>
</evidence>
<organism evidence="15 16">
    <name type="scientific">Biomphalaria pfeifferi</name>
    <name type="common">Bloodfluke planorb</name>
    <name type="synonym">Freshwater snail</name>
    <dbReference type="NCBI Taxonomy" id="112525"/>
    <lineage>
        <taxon>Eukaryota</taxon>
        <taxon>Metazoa</taxon>
        <taxon>Spiralia</taxon>
        <taxon>Lophotrochozoa</taxon>
        <taxon>Mollusca</taxon>
        <taxon>Gastropoda</taxon>
        <taxon>Heterobranchia</taxon>
        <taxon>Euthyneura</taxon>
        <taxon>Panpulmonata</taxon>
        <taxon>Hygrophila</taxon>
        <taxon>Lymnaeoidea</taxon>
        <taxon>Planorbidae</taxon>
        <taxon>Biomphalaria</taxon>
    </lineage>
</organism>
<feature type="region of interest" description="Disordered" evidence="13">
    <location>
        <begin position="1459"/>
        <end position="1481"/>
    </location>
</feature>
<feature type="compositionally biased region" description="Polar residues" evidence="13">
    <location>
        <begin position="2203"/>
        <end position="2212"/>
    </location>
</feature>
<evidence type="ECO:0000256" key="5">
    <source>
        <dbReference type="ARBA" id="ARBA00022833"/>
    </source>
</evidence>
<feature type="repeat" description="ANK" evidence="10">
    <location>
        <begin position="3048"/>
        <end position="3080"/>
    </location>
</feature>
<feature type="compositionally biased region" description="Polar residues" evidence="13">
    <location>
        <begin position="1023"/>
        <end position="1041"/>
    </location>
</feature>
<dbReference type="PROSITE" id="PS50089">
    <property type="entry name" value="ZF_RING_2"/>
    <property type="match status" value="1"/>
</dbReference>
<feature type="repeat" description="ANK" evidence="10">
    <location>
        <begin position="3114"/>
        <end position="3146"/>
    </location>
</feature>
<dbReference type="Proteomes" id="UP001233172">
    <property type="component" value="Unassembled WGS sequence"/>
</dbReference>
<feature type="compositionally biased region" description="Low complexity" evidence="13">
    <location>
        <begin position="427"/>
        <end position="443"/>
    </location>
</feature>
<protein>
    <submittedName>
        <fullName evidence="15">Protein TANC2 isoform X1</fullName>
    </submittedName>
</protein>
<feature type="region of interest" description="Disordered" evidence="13">
    <location>
        <begin position="2396"/>
        <end position="2421"/>
    </location>
</feature>
<dbReference type="Pfam" id="PF12796">
    <property type="entry name" value="Ank_2"/>
    <property type="match status" value="2"/>
</dbReference>
<comment type="similarity">
    <text evidence="9">Belongs to the TANC family.</text>
</comment>
<dbReference type="InterPro" id="IPR002110">
    <property type="entry name" value="Ankyrin_rpt"/>
</dbReference>
<dbReference type="Gene3D" id="1.25.40.10">
    <property type="entry name" value="Tetratricopeptide repeat domain"/>
    <property type="match status" value="1"/>
</dbReference>
<proteinExistence type="inferred from homology"/>
<dbReference type="PROSITE" id="PS50005">
    <property type="entry name" value="TPR"/>
    <property type="match status" value="1"/>
</dbReference>
<feature type="compositionally biased region" description="Polar residues" evidence="13">
    <location>
        <begin position="2120"/>
        <end position="2130"/>
    </location>
</feature>
<feature type="domain" description="RING-type" evidence="14">
    <location>
        <begin position="1985"/>
        <end position="2023"/>
    </location>
</feature>
<keyword evidence="6" id="KW-0770">Synapse</keyword>
<dbReference type="GO" id="GO:0098794">
    <property type="term" value="C:postsynapse"/>
    <property type="evidence" value="ECO:0007669"/>
    <property type="project" value="UniProtKB-SubCell"/>
</dbReference>
<feature type="compositionally biased region" description="Polar residues" evidence="13">
    <location>
        <begin position="297"/>
        <end position="314"/>
    </location>
</feature>
<feature type="region of interest" description="Disordered" evidence="13">
    <location>
        <begin position="427"/>
        <end position="467"/>
    </location>
</feature>
<feature type="compositionally biased region" description="Polar residues" evidence="13">
    <location>
        <begin position="1462"/>
        <end position="1481"/>
    </location>
</feature>
<feature type="compositionally biased region" description="Basic and acidic residues" evidence="13">
    <location>
        <begin position="444"/>
        <end position="454"/>
    </location>
</feature>
<dbReference type="SUPFAM" id="SSF48452">
    <property type="entry name" value="TPR-like"/>
    <property type="match status" value="1"/>
</dbReference>
<feature type="region of interest" description="Disordered" evidence="13">
    <location>
        <begin position="1624"/>
        <end position="1698"/>
    </location>
</feature>
<dbReference type="Pfam" id="PF25520">
    <property type="entry name" value="AAA_lid_TANC1"/>
    <property type="match status" value="1"/>
</dbReference>
<dbReference type="InterPro" id="IPR011990">
    <property type="entry name" value="TPR-like_helical_dom_sf"/>
</dbReference>
<feature type="region of interest" description="Disordered" evidence="13">
    <location>
        <begin position="1804"/>
        <end position="1824"/>
    </location>
</feature>
<feature type="compositionally biased region" description="Basic and acidic residues" evidence="13">
    <location>
        <begin position="50"/>
        <end position="64"/>
    </location>
</feature>
<evidence type="ECO:0000313" key="15">
    <source>
        <dbReference type="EMBL" id="KAK0067455.1"/>
    </source>
</evidence>
<keyword evidence="2" id="KW-0677">Repeat</keyword>
<evidence type="ECO:0000313" key="16">
    <source>
        <dbReference type="Proteomes" id="UP001233172"/>
    </source>
</evidence>
<dbReference type="InterPro" id="IPR050889">
    <property type="entry name" value="Dendritic_Spine_Reg/Scaffold"/>
</dbReference>
<dbReference type="SUPFAM" id="SSF57850">
    <property type="entry name" value="RING/U-box"/>
    <property type="match status" value="1"/>
</dbReference>
<feature type="region of interest" description="Disordered" evidence="13">
    <location>
        <begin position="1143"/>
        <end position="1175"/>
    </location>
</feature>
<evidence type="ECO:0000256" key="2">
    <source>
        <dbReference type="ARBA" id="ARBA00022737"/>
    </source>
</evidence>
<keyword evidence="5" id="KW-0862">Zinc</keyword>
<dbReference type="Gene3D" id="1.25.40.20">
    <property type="entry name" value="Ankyrin repeat-containing domain"/>
    <property type="match status" value="3"/>
</dbReference>
<feature type="compositionally biased region" description="Polar residues" evidence="13">
    <location>
        <begin position="2280"/>
        <end position="2289"/>
    </location>
</feature>
<dbReference type="InterPro" id="IPR019734">
    <property type="entry name" value="TPR_rpt"/>
</dbReference>
<keyword evidence="16" id="KW-1185">Reference proteome</keyword>
<keyword evidence="4 12" id="KW-0802">TPR repeat</keyword>
<evidence type="ECO:0000256" key="7">
    <source>
        <dbReference type="ARBA" id="ARBA00023043"/>
    </source>
</evidence>
<dbReference type="InterPro" id="IPR036770">
    <property type="entry name" value="Ankyrin_rpt-contain_sf"/>
</dbReference>
<dbReference type="PROSITE" id="PS50088">
    <property type="entry name" value="ANK_REPEAT"/>
    <property type="match status" value="7"/>
</dbReference>
<keyword evidence="3 11" id="KW-0863">Zinc-finger</keyword>
<dbReference type="InterPro" id="IPR058056">
    <property type="entry name" value="WH_TANC1/2"/>
</dbReference>
<feature type="region of interest" description="Disordered" evidence="13">
    <location>
        <begin position="26"/>
        <end position="77"/>
    </location>
</feature>
<dbReference type="InterPro" id="IPR001841">
    <property type="entry name" value="Znf_RING"/>
</dbReference>
<feature type="region of interest" description="Disordered" evidence="13">
    <location>
        <begin position="969"/>
        <end position="1041"/>
    </location>
</feature>
<gene>
    <name evidence="15" type="ORF">Bpfe_002962</name>
</gene>
<feature type="region of interest" description="Disordered" evidence="13">
    <location>
        <begin position="522"/>
        <end position="580"/>
    </location>
</feature>
<feature type="region of interest" description="Disordered" evidence="13">
    <location>
        <begin position="2034"/>
        <end position="2140"/>
    </location>
</feature>
<feature type="compositionally biased region" description="Low complexity" evidence="13">
    <location>
        <begin position="2260"/>
        <end position="2279"/>
    </location>
</feature>
<feature type="repeat" description="ANK" evidence="10">
    <location>
        <begin position="3015"/>
        <end position="3047"/>
    </location>
</feature>
<feature type="repeat" description="ANK" evidence="10">
    <location>
        <begin position="3081"/>
        <end position="3113"/>
    </location>
</feature>
<reference evidence="15" key="2">
    <citation type="submission" date="2023-04" db="EMBL/GenBank/DDBJ databases">
        <authorList>
            <person name="Bu L."/>
            <person name="Lu L."/>
            <person name="Laidemitt M.R."/>
            <person name="Zhang S.M."/>
            <person name="Mutuku M."/>
            <person name="Mkoji G."/>
            <person name="Steinauer M."/>
            <person name="Loker E.S."/>
        </authorList>
    </citation>
    <scope>NUCLEOTIDE SEQUENCE</scope>
    <source>
        <strain evidence="15">KasaAsao</strain>
        <tissue evidence="15">Whole Snail</tissue>
    </source>
</reference>
<feature type="compositionally biased region" description="Polar residues" evidence="13">
    <location>
        <begin position="2396"/>
        <end position="2416"/>
    </location>
</feature>
<feature type="repeat" description="TPR" evidence="12">
    <location>
        <begin position="3307"/>
        <end position="3340"/>
    </location>
</feature>
<dbReference type="SUPFAM" id="SSF48403">
    <property type="entry name" value="Ankyrin repeat"/>
    <property type="match status" value="1"/>
</dbReference>
<evidence type="ECO:0000256" key="11">
    <source>
        <dbReference type="PROSITE-ProRule" id="PRU00175"/>
    </source>
</evidence>
<feature type="compositionally biased region" description="Polar residues" evidence="13">
    <location>
        <begin position="455"/>
        <end position="467"/>
    </location>
</feature>
<evidence type="ECO:0000259" key="14">
    <source>
        <dbReference type="PROSITE" id="PS50089"/>
    </source>
</evidence>
<dbReference type="GO" id="GO:0008270">
    <property type="term" value="F:zinc ion binding"/>
    <property type="evidence" value="ECO:0007669"/>
    <property type="project" value="UniProtKB-KW"/>
</dbReference>
<accession>A0AAD8C8N8</accession>
<dbReference type="PANTHER" id="PTHR24166">
    <property type="entry name" value="ROLLING PEBBLES, ISOFORM B"/>
    <property type="match status" value="1"/>
</dbReference>
<dbReference type="PANTHER" id="PTHR24166:SF55">
    <property type="entry name" value="ROLLING PEBBLES, ISOFORM B"/>
    <property type="match status" value="1"/>
</dbReference>
<dbReference type="Pfam" id="PF25521">
    <property type="entry name" value="WHD_TANC1"/>
    <property type="match status" value="1"/>
</dbReference>
<feature type="compositionally biased region" description="Polar residues" evidence="13">
    <location>
        <begin position="970"/>
        <end position="980"/>
    </location>
</feature>
<evidence type="ECO:0000256" key="13">
    <source>
        <dbReference type="SAM" id="MobiDB-lite"/>
    </source>
</evidence>
<evidence type="ECO:0000256" key="6">
    <source>
        <dbReference type="ARBA" id="ARBA00023018"/>
    </source>
</evidence>
<dbReference type="Pfam" id="PF00023">
    <property type="entry name" value="Ank"/>
    <property type="match status" value="1"/>
</dbReference>
<dbReference type="EMBL" id="JASAOG010000007">
    <property type="protein sequence ID" value="KAK0067455.1"/>
    <property type="molecule type" value="Genomic_DNA"/>
</dbReference>
<keyword evidence="3 11" id="KW-0479">Metal-binding</keyword>
<feature type="repeat" description="ANK" evidence="10">
    <location>
        <begin position="2909"/>
        <end position="2941"/>
    </location>
</feature>
<feature type="region of interest" description="Disordered" evidence="13">
    <location>
        <begin position="2175"/>
        <end position="2326"/>
    </location>
</feature>
<feature type="compositionally biased region" description="Polar residues" evidence="13">
    <location>
        <begin position="1641"/>
        <end position="1660"/>
    </location>
</feature>
<dbReference type="SMART" id="SM00248">
    <property type="entry name" value="ANK"/>
    <property type="match status" value="8"/>
</dbReference>